<dbReference type="PANTHER" id="PTHR43490">
    <property type="entry name" value="(+)-NEOMENTHOL DEHYDROGENASE"/>
    <property type="match status" value="1"/>
</dbReference>
<dbReference type="PRINTS" id="PR00081">
    <property type="entry name" value="GDHRDH"/>
</dbReference>
<dbReference type="EMBL" id="CAVNYO010000481">
    <property type="protein sequence ID" value="CAK5284830.1"/>
    <property type="molecule type" value="Genomic_DNA"/>
</dbReference>
<gene>
    <name evidence="5" type="ORF">MYCIT1_LOCUS38310</name>
</gene>
<reference evidence="5" key="1">
    <citation type="submission" date="2023-11" db="EMBL/GenBank/DDBJ databases">
        <authorList>
            <person name="De Vega J J."/>
            <person name="De Vega J J."/>
        </authorList>
    </citation>
    <scope>NUCLEOTIDE SEQUENCE</scope>
</reference>
<evidence type="ECO:0000256" key="3">
    <source>
        <dbReference type="ARBA" id="ARBA00023002"/>
    </source>
</evidence>
<keyword evidence="6" id="KW-1185">Reference proteome</keyword>
<keyword evidence="3" id="KW-0560">Oxidoreductase</keyword>
<evidence type="ECO:0000256" key="1">
    <source>
        <dbReference type="ARBA" id="ARBA00006484"/>
    </source>
</evidence>
<name>A0AAD2Q7L9_9AGAR</name>
<organism evidence="5 6">
    <name type="scientific">Mycena citricolor</name>
    <dbReference type="NCBI Taxonomy" id="2018698"/>
    <lineage>
        <taxon>Eukaryota</taxon>
        <taxon>Fungi</taxon>
        <taxon>Dikarya</taxon>
        <taxon>Basidiomycota</taxon>
        <taxon>Agaricomycotina</taxon>
        <taxon>Agaricomycetes</taxon>
        <taxon>Agaricomycetidae</taxon>
        <taxon>Agaricales</taxon>
        <taxon>Marasmiineae</taxon>
        <taxon>Mycenaceae</taxon>
        <taxon>Mycena</taxon>
    </lineage>
</organism>
<keyword evidence="2" id="KW-0521">NADP</keyword>
<dbReference type="PANTHER" id="PTHR43490:SF99">
    <property type="entry name" value="SHORT-CHAIN DEHYDROGENASE_REDUCTASE"/>
    <property type="match status" value="1"/>
</dbReference>
<dbReference type="AlphaFoldDB" id="A0AAD2Q7L9"/>
<comment type="caution">
    <text evidence="5">The sequence shown here is derived from an EMBL/GenBank/DDBJ whole genome shotgun (WGS) entry which is preliminary data.</text>
</comment>
<dbReference type="SUPFAM" id="SSF51735">
    <property type="entry name" value="NAD(P)-binding Rossmann-fold domains"/>
    <property type="match status" value="1"/>
</dbReference>
<evidence type="ECO:0000313" key="6">
    <source>
        <dbReference type="Proteomes" id="UP001295794"/>
    </source>
</evidence>
<dbReference type="PRINTS" id="PR00080">
    <property type="entry name" value="SDRFAMILY"/>
</dbReference>
<dbReference type="Pfam" id="PF00106">
    <property type="entry name" value="adh_short"/>
    <property type="match status" value="1"/>
</dbReference>
<dbReference type="InterPro" id="IPR002347">
    <property type="entry name" value="SDR_fam"/>
</dbReference>
<dbReference type="InterPro" id="IPR036291">
    <property type="entry name" value="NAD(P)-bd_dom_sf"/>
</dbReference>
<evidence type="ECO:0000256" key="4">
    <source>
        <dbReference type="RuleBase" id="RU000363"/>
    </source>
</evidence>
<comment type="similarity">
    <text evidence="1 4">Belongs to the short-chain dehydrogenases/reductases (SDR) family.</text>
</comment>
<accession>A0AAD2Q7L9</accession>
<dbReference type="Proteomes" id="UP001295794">
    <property type="component" value="Unassembled WGS sequence"/>
</dbReference>
<evidence type="ECO:0000313" key="5">
    <source>
        <dbReference type="EMBL" id="CAK5284830.1"/>
    </source>
</evidence>
<evidence type="ECO:0000256" key="2">
    <source>
        <dbReference type="ARBA" id="ARBA00022857"/>
    </source>
</evidence>
<dbReference type="Gene3D" id="3.40.50.720">
    <property type="entry name" value="NAD(P)-binding Rossmann-like Domain"/>
    <property type="match status" value="1"/>
</dbReference>
<evidence type="ECO:0008006" key="7">
    <source>
        <dbReference type="Google" id="ProtNLM"/>
    </source>
</evidence>
<sequence>MSSTKVILVTGSNTGIGYELVHLLAAQGHTVYLASRKEQAGLDAVSQIKKEKGLSVKYVKLDVTDVSSIKAAVAQIEKDEGRLNVLVNNAGISKMEVQHSAIEPDLDAIRGTFETNVIGTIQTTTAFLPLLRKSNTPETPSVILNVSTDMASNSFMASPKGFLHDVVAYNTSKAAQNSYTIALAKNLEAEDIKVNAVTPGFTSTKLNGFSPGGKTAEDGAKVLMKWALLEKNDRTGVFAYDGGDWSW</sequence>
<dbReference type="GO" id="GO:0016491">
    <property type="term" value="F:oxidoreductase activity"/>
    <property type="evidence" value="ECO:0007669"/>
    <property type="project" value="UniProtKB-KW"/>
</dbReference>
<proteinExistence type="inferred from homology"/>
<protein>
    <recommendedName>
        <fullName evidence="7">NAD(P)-binding protein</fullName>
    </recommendedName>
</protein>